<evidence type="ECO:0000256" key="2">
    <source>
        <dbReference type="ARBA" id="ARBA00022679"/>
    </source>
</evidence>
<dbReference type="PIRSF" id="PIRSF004553">
    <property type="entry name" value="CHP00095"/>
    <property type="match status" value="1"/>
</dbReference>
<protein>
    <submittedName>
        <fullName evidence="3">Ribosomal RNA small subunit methyltransferase D</fullName>
        <ecNumber evidence="3">2.1.1.171</ecNumber>
    </submittedName>
</protein>
<dbReference type="AlphaFoldDB" id="A0A8H2M8W1"/>
<dbReference type="PANTHER" id="PTHR43542:SF1">
    <property type="entry name" value="METHYLTRANSFERASE"/>
    <property type="match status" value="1"/>
</dbReference>
<dbReference type="InterPro" id="IPR002052">
    <property type="entry name" value="DNA_methylase_N6_adenine_CS"/>
</dbReference>
<comment type="caution">
    <text evidence="3">The sequence shown here is derived from an EMBL/GenBank/DDBJ whole genome shotgun (WGS) entry which is preliminary data.</text>
</comment>
<dbReference type="EC" id="2.1.1.171" evidence="3"/>
<evidence type="ECO:0000256" key="1">
    <source>
        <dbReference type="ARBA" id="ARBA00022603"/>
    </source>
</evidence>
<dbReference type="Pfam" id="PF03602">
    <property type="entry name" value="Cons_hypoth95"/>
    <property type="match status" value="1"/>
</dbReference>
<dbReference type="InterPro" id="IPR004398">
    <property type="entry name" value="RNA_MeTrfase_RsmD"/>
</dbReference>
<keyword evidence="4" id="KW-1185">Reference proteome</keyword>
<keyword evidence="1 3" id="KW-0489">Methyltransferase</keyword>
<sequence length="178" mass="20232">MRIISGIKRGLKLNPPKSLDTRPTEDRVKENMFNLLGNLRDLKVLDAFAGTGALGLEALSRGASFVLFCENNHKTLTTLKDNIEKVNLKSYTMYSGDVYTALNKTKEKFDLVFLDPPYQDLEAYGKVLNHLVDLDLLNPGARIVCERNHEINLPQGFDCLKSRKYGSKWVDIVKWSKR</sequence>
<name>A0A8H2M8W1_9FIRM</name>
<reference evidence="3 4" key="1">
    <citation type="submission" date="2019-02" db="EMBL/GenBank/DDBJ databases">
        <authorList>
            <consortium name="Pathogen Informatics"/>
        </authorList>
    </citation>
    <scope>NUCLEOTIDE SEQUENCE [LARGE SCALE GENOMIC DNA]</scope>
    <source>
        <strain evidence="3 4">3012STDY7089603</strain>
    </source>
</reference>
<accession>A0A8H2M8W1</accession>
<dbReference type="GO" id="GO:0003676">
    <property type="term" value="F:nucleic acid binding"/>
    <property type="evidence" value="ECO:0007669"/>
    <property type="project" value="InterPro"/>
</dbReference>
<dbReference type="PROSITE" id="PS00092">
    <property type="entry name" value="N6_MTASE"/>
    <property type="match status" value="1"/>
</dbReference>
<gene>
    <name evidence="3" type="primary">rsmD</name>
    <name evidence="3" type="ORF">NCTC13150_00967</name>
</gene>
<evidence type="ECO:0000313" key="3">
    <source>
        <dbReference type="EMBL" id="VFB16440.1"/>
    </source>
</evidence>
<dbReference type="GO" id="GO:0052913">
    <property type="term" value="F:16S rRNA (guanine(966)-N(2))-methyltransferase activity"/>
    <property type="evidence" value="ECO:0007669"/>
    <property type="project" value="UniProtKB-EC"/>
</dbReference>
<dbReference type="Gene3D" id="3.40.50.150">
    <property type="entry name" value="Vaccinia Virus protein VP39"/>
    <property type="match status" value="1"/>
</dbReference>
<dbReference type="SUPFAM" id="SSF53335">
    <property type="entry name" value="S-adenosyl-L-methionine-dependent methyltransferases"/>
    <property type="match status" value="1"/>
</dbReference>
<organism evidence="3 4">
    <name type="scientific">Urinicoccus massiliensis</name>
    <dbReference type="NCBI Taxonomy" id="1723382"/>
    <lineage>
        <taxon>Bacteria</taxon>
        <taxon>Bacillati</taxon>
        <taxon>Bacillota</taxon>
        <taxon>Tissierellia</taxon>
        <taxon>Tissierellales</taxon>
        <taxon>Peptoniphilaceae</taxon>
        <taxon>Urinicoccus</taxon>
    </lineage>
</organism>
<dbReference type="PANTHER" id="PTHR43542">
    <property type="entry name" value="METHYLTRANSFERASE"/>
    <property type="match status" value="1"/>
</dbReference>
<dbReference type="EMBL" id="CAACYI010000001">
    <property type="protein sequence ID" value="VFB16440.1"/>
    <property type="molecule type" value="Genomic_DNA"/>
</dbReference>
<dbReference type="RefSeq" id="WP_072469177.1">
    <property type="nucleotide sequence ID" value="NZ_CAACYI010000001.1"/>
</dbReference>
<dbReference type="InterPro" id="IPR029063">
    <property type="entry name" value="SAM-dependent_MTases_sf"/>
</dbReference>
<dbReference type="CDD" id="cd02440">
    <property type="entry name" value="AdoMet_MTases"/>
    <property type="match status" value="1"/>
</dbReference>
<proteinExistence type="predicted"/>
<dbReference type="NCBIfam" id="TIGR00095">
    <property type="entry name" value="16S rRNA (guanine(966)-N(2))-methyltransferase RsmD"/>
    <property type="match status" value="1"/>
</dbReference>
<dbReference type="Proteomes" id="UP000377798">
    <property type="component" value="Unassembled WGS sequence"/>
</dbReference>
<keyword evidence="2 3" id="KW-0808">Transferase</keyword>
<evidence type="ECO:0000313" key="4">
    <source>
        <dbReference type="Proteomes" id="UP000377798"/>
    </source>
</evidence>